<accession>A0A1L9SRF7</accession>
<proteinExistence type="predicted"/>
<name>A0A1L9SRF7_9EURO</name>
<organism evidence="1 2">
    <name type="scientific">Penicilliopsis zonata CBS 506.65</name>
    <dbReference type="NCBI Taxonomy" id="1073090"/>
    <lineage>
        <taxon>Eukaryota</taxon>
        <taxon>Fungi</taxon>
        <taxon>Dikarya</taxon>
        <taxon>Ascomycota</taxon>
        <taxon>Pezizomycotina</taxon>
        <taxon>Eurotiomycetes</taxon>
        <taxon>Eurotiomycetidae</taxon>
        <taxon>Eurotiales</taxon>
        <taxon>Aspergillaceae</taxon>
        <taxon>Penicilliopsis</taxon>
    </lineage>
</organism>
<gene>
    <name evidence="1" type="ORF">ASPZODRAFT_128331</name>
</gene>
<evidence type="ECO:0000313" key="1">
    <source>
        <dbReference type="EMBL" id="OJJ49800.1"/>
    </source>
</evidence>
<keyword evidence="2" id="KW-1185">Reference proteome</keyword>
<dbReference type="GeneID" id="34608458"/>
<dbReference type="AlphaFoldDB" id="A0A1L9SRF7"/>
<protein>
    <submittedName>
        <fullName evidence="1">Uncharacterized protein</fullName>
    </submittedName>
</protein>
<dbReference type="Proteomes" id="UP000184188">
    <property type="component" value="Unassembled WGS sequence"/>
</dbReference>
<dbReference type="RefSeq" id="XP_022584310.1">
    <property type="nucleotide sequence ID" value="XM_022721993.1"/>
</dbReference>
<dbReference type="EMBL" id="KV878337">
    <property type="protein sequence ID" value="OJJ49800.1"/>
    <property type="molecule type" value="Genomic_DNA"/>
</dbReference>
<reference evidence="2" key="1">
    <citation type="journal article" date="2017" name="Genome Biol.">
        <title>Comparative genomics reveals high biological diversity and specific adaptations in the industrially and medically important fungal genus Aspergillus.</title>
        <authorList>
            <person name="de Vries R.P."/>
            <person name="Riley R."/>
            <person name="Wiebenga A."/>
            <person name="Aguilar-Osorio G."/>
            <person name="Amillis S."/>
            <person name="Uchima C.A."/>
            <person name="Anderluh G."/>
            <person name="Asadollahi M."/>
            <person name="Askin M."/>
            <person name="Barry K."/>
            <person name="Battaglia E."/>
            <person name="Bayram O."/>
            <person name="Benocci T."/>
            <person name="Braus-Stromeyer S.A."/>
            <person name="Caldana C."/>
            <person name="Canovas D."/>
            <person name="Cerqueira G.C."/>
            <person name="Chen F."/>
            <person name="Chen W."/>
            <person name="Choi C."/>
            <person name="Clum A."/>
            <person name="Dos Santos R.A."/>
            <person name="Damasio A.R."/>
            <person name="Diallinas G."/>
            <person name="Emri T."/>
            <person name="Fekete E."/>
            <person name="Flipphi M."/>
            <person name="Freyberg S."/>
            <person name="Gallo A."/>
            <person name="Gournas C."/>
            <person name="Habgood R."/>
            <person name="Hainaut M."/>
            <person name="Harispe M.L."/>
            <person name="Henrissat B."/>
            <person name="Hilden K.S."/>
            <person name="Hope R."/>
            <person name="Hossain A."/>
            <person name="Karabika E."/>
            <person name="Karaffa L."/>
            <person name="Karanyi Z."/>
            <person name="Krasevec N."/>
            <person name="Kuo A."/>
            <person name="Kusch H."/>
            <person name="LaButti K."/>
            <person name="Lagendijk E.L."/>
            <person name="Lapidus A."/>
            <person name="Levasseur A."/>
            <person name="Lindquist E."/>
            <person name="Lipzen A."/>
            <person name="Logrieco A.F."/>
            <person name="MacCabe A."/>
            <person name="Maekelae M.R."/>
            <person name="Malavazi I."/>
            <person name="Melin P."/>
            <person name="Meyer V."/>
            <person name="Mielnichuk N."/>
            <person name="Miskei M."/>
            <person name="Molnar A.P."/>
            <person name="Mule G."/>
            <person name="Ngan C.Y."/>
            <person name="Orejas M."/>
            <person name="Orosz E."/>
            <person name="Ouedraogo J.P."/>
            <person name="Overkamp K.M."/>
            <person name="Park H.-S."/>
            <person name="Perrone G."/>
            <person name="Piumi F."/>
            <person name="Punt P.J."/>
            <person name="Ram A.F."/>
            <person name="Ramon A."/>
            <person name="Rauscher S."/>
            <person name="Record E."/>
            <person name="Riano-Pachon D.M."/>
            <person name="Robert V."/>
            <person name="Roehrig J."/>
            <person name="Ruller R."/>
            <person name="Salamov A."/>
            <person name="Salih N.S."/>
            <person name="Samson R.A."/>
            <person name="Sandor E."/>
            <person name="Sanguinetti M."/>
            <person name="Schuetze T."/>
            <person name="Sepcic K."/>
            <person name="Shelest E."/>
            <person name="Sherlock G."/>
            <person name="Sophianopoulou V."/>
            <person name="Squina F.M."/>
            <person name="Sun H."/>
            <person name="Susca A."/>
            <person name="Todd R.B."/>
            <person name="Tsang A."/>
            <person name="Unkles S.E."/>
            <person name="van de Wiele N."/>
            <person name="van Rossen-Uffink D."/>
            <person name="Oliveira J.V."/>
            <person name="Vesth T.C."/>
            <person name="Visser J."/>
            <person name="Yu J.-H."/>
            <person name="Zhou M."/>
            <person name="Andersen M.R."/>
            <person name="Archer D.B."/>
            <person name="Baker S.E."/>
            <person name="Benoit I."/>
            <person name="Brakhage A.A."/>
            <person name="Braus G.H."/>
            <person name="Fischer R."/>
            <person name="Frisvad J.C."/>
            <person name="Goldman G.H."/>
            <person name="Houbraken J."/>
            <person name="Oakley B."/>
            <person name="Pocsi I."/>
            <person name="Scazzocchio C."/>
            <person name="Seiboth B."/>
            <person name="vanKuyk P.A."/>
            <person name="Wortman J."/>
            <person name="Dyer P.S."/>
            <person name="Grigoriev I.V."/>
        </authorList>
    </citation>
    <scope>NUCLEOTIDE SEQUENCE [LARGE SCALE GENOMIC DNA]</scope>
    <source>
        <strain evidence="2">CBS 506.65</strain>
    </source>
</reference>
<sequence length="92" mass="10009">MTCGIFAPTPPGSAYLLKKKNKNTPSLLVFFGVPDWPGHYCITYDIFTFGLETLIRPRLSNLRGLAEGPTVGCQISVVNRINVAPAASDTMH</sequence>
<evidence type="ECO:0000313" key="2">
    <source>
        <dbReference type="Proteomes" id="UP000184188"/>
    </source>
</evidence>
<dbReference type="VEuPathDB" id="FungiDB:ASPZODRAFT_128331"/>